<dbReference type="EMBL" id="FNQB01000001">
    <property type="protein sequence ID" value="SDY59780.1"/>
    <property type="molecule type" value="Genomic_DNA"/>
</dbReference>
<gene>
    <name evidence="1" type="ORF">SAMN05421684_0556</name>
</gene>
<dbReference type="AlphaFoldDB" id="A0A1H3L620"/>
<reference evidence="2" key="1">
    <citation type="submission" date="2016-10" db="EMBL/GenBank/DDBJ databases">
        <authorList>
            <person name="Varghese N."/>
            <person name="Submissions S."/>
        </authorList>
    </citation>
    <scope>NUCLEOTIDE SEQUENCE [LARGE SCALE GENOMIC DNA]</scope>
    <source>
        <strain evidence="2">DSM 44718</strain>
    </source>
</reference>
<keyword evidence="2" id="KW-1185">Reference proteome</keyword>
<organism evidence="1 2">
    <name type="scientific">Asanoa ishikariensis</name>
    <dbReference type="NCBI Taxonomy" id="137265"/>
    <lineage>
        <taxon>Bacteria</taxon>
        <taxon>Bacillati</taxon>
        <taxon>Actinomycetota</taxon>
        <taxon>Actinomycetes</taxon>
        <taxon>Micromonosporales</taxon>
        <taxon>Micromonosporaceae</taxon>
        <taxon>Asanoa</taxon>
    </lineage>
</organism>
<dbReference type="OrthoDB" id="3404159at2"/>
<evidence type="ECO:0000313" key="2">
    <source>
        <dbReference type="Proteomes" id="UP000199632"/>
    </source>
</evidence>
<protein>
    <submittedName>
        <fullName evidence="1">Uncharacterized protein</fullName>
    </submittedName>
</protein>
<proteinExistence type="predicted"/>
<dbReference type="Proteomes" id="UP000199632">
    <property type="component" value="Unassembled WGS sequence"/>
</dbReference>
<sequence>MTPSTSVPADVDVVQMSAAEWRAAAERGLQRLGITYDELAGQARAGDFTSRDAHKLWVAIGGRRP</sequence>
<name>A0A1H3L620_9ACTN</name>
<evidence type="ECO:0000313" key="1">
    <source>
        <dbReference type="EMBL" id="SDY59780.1"/>
    </source>
</evidence>
<accession>A0A1H3L620</accession>